<organism evidence="9 10">
    <name type="scientific">Roseburia inulinivorans</name>
    <dbReference type="NCBI Taxonomy" id="360807"/>
    <lineage>
        <taxon>Bacteria</taxon>
        <taxon>Bacillati</taxon>
        <taxon>Bacillota</taxon>
        <taxon>Clostridia</taxon>
        <taxon>Lachnospirales</taxon>
        <taxon>Lachnospiraceae</taxon>
        <taxon>Roseburia</taxon>
    </lineage>
</organism>
<keyword evidence="3" id="KW-1003">Cell membrane</keyword>
<evidence type="ECO:0000259" key="8">
    <source>
        <dbReference type="PROSITE" id="PS50928"/>
    </source>
</evidence>
<protein>
    <recommendedName>
        <fullName evidence="8">ABC transmembrane type-1 domain-containing protein</fullName>
    </recommendedName>
</protein>
<dbReference type="STRING" id="360807.ERS852392_02346"/>
<gene>
    <name evidence="9" type="ORF">RIL183_14031</name>
</gene>
<name>A0A0M6WG16_9FIRM</name>
<feature type="transmembrane region" description="Helical" evidence="7">
    <location>
        <begin position="98"/>
        <end position="120"/>
    </location>
</feature>
<dbReference type="PANTHER" id="PTHR30151:SF0">
    <property type="entry name" value="ABC TRANSPORTER PERMEASE PROTEIN MJ0413-RELATED"/>
    <property type="match status" value="1"/>
</dbReference>
<dbReference type="EMBL" id="CVRS01000026">
    <property type="protein sequence ID" value="CRL34077.1"/>
    <property type="molecule type" value="Genomic_DNA"/>
</dbReference>
<evidence type="ECO:0000256" key="7">
    <source>
        <dbReference type="RuleBase" id="RU363032"/>
    </source>
</evidence>
<feature type="transmembrane region" description="Helical" evidence="7">
    <location>
        <begin position="225"/>
        <end position="247"/>
    </location>
</feature>
<comment type="similarity">
    <text evidence="7">Belongs to the binding-protein-dependent transport system permease family.</text>
</comment>
<dbReference type="InterPro" id="IPR000515">
    <property type="entry name" value="MetI-like"/>
</dbReference>
<feature type="transmembrane region" description="Helical" evidence="7">
    <location>
        <begin position="70"/>
        <end position="91"/>
    </location>
</feature>
<dbReference type="Pfam" id="PF00528">
    <property type="entry name" value="BPD_transp_1"/>
    <property type="match status" value="1"/>
</dbReference>
<evidence type="ECO:0000256" key="5">
    <source>
        <dbReference type="ARBA" id="ARBA00022989"/>
    </source>
</evidence>
<keyword evidence="5 7" id="KW-1133">Transmembrane helix</keyword>
<dbReference type="AlphaFoldDB" id="A0A0M6WG16"/>
<dbReference type="PROSITE" id="PS50928">
    <property type="entry name" value="ABC_TM1"/>
    <property type="match status" value="1"/>
</dbReference>
<dbReference type="Gene3D" id="1.10.3720.10">
    <property type="entry name" value="MetI-like"/>
    <property type="match status" value="1"/>
</dbReference>
<comment type="subcellular location">
    <subcellularLocation>
        <location evidence="1 7">Cell membrane</location>
        <topology evidence="1 7">Multi-pass membrane protein</topology>
    </subcellularLocation>
</comment>
<keyword evidence="2 7" id="KW-0813">Transport</keyword>
<reference evidence="10" key="1">
    <citation type="submission" date="2015-05" db="EMBL/GenBank/DDBJ databases">
        <authorList>
            <consortium name="Pathogen Informatics"/>
        </authorList>
    </citation>
    <scope>NUCLEOTIDE SEQUENCE [LARGE SCALE GENOMIC DNA]</scope>
    <source>
        <strain evidence="10">L1-83</strain>
    </source>
</reference>
<evidence type="ECO:0000256" key="3">
    <source>
        <dbReference type="ARBA" id="ARBA00022475"/>
    </source>
</evidence>
<keyword evidence="4 7" id="KW-0812">Transmembrane</keyword>
<evidence type="ECO:0000313" key="9">
    <source>
        <dbReference type="EMBL" id="CRL34077.1"/>
    </source>
</evidence>
<keyword evidence="6 7" id="KW-0472">Membrane</keyword>
<dbReference type="GO" id="GO:0005886">
    <property type="term" value="C:plasma membrane"/>
    <property type="evidence" value="ECO:0007669"/>
    <property type="project" value="UniProtKB-SubCell"/>
</dbReference>
<keyword evidence="10" id="KW-1185">Reference proteome</keyword>
<proteinExistence type="inferred from homology"/>
<evidence type="ECO:0000256" key="6">
    <source>
        <dbReference type="ARBA" id="ARBA00023136"/>
    </source>
</evidence>
<dbReference type="SUPFAM" id="SSF161098">
    <property type="entry name" value="MetI-like"/>
    <property type="match status" value="1"/>
</dbReference>
<feature type="domain" description="ABC transmembrane type-1" evidence="8">
    <location>
        <begin position="59"/>
        <end position="243"/>
    </location>
</feature>
<evidence type="ECO:0000256" key="4">
    <source>
        <dbReference type="ARBA" id="ARBA00022692"/>
    </source>
</evidence>
<dbReference type="GO" id="GO:0055085">
    <property type="term" value="P:transmembrane transport"/>
    <property type="evidence" value="ECO:0007669"/>
    <property type="project" value="InterPro"/>
</dbReference>
<evidence type="ECO:0000256" key="2">
    <source>
        <dbReference type="ARBA" id="ARBA00022448"/>
    </source>
</evidence>
<accession>A0A0M6WG16</accession>
<feature type="transmembrane region" description="Helical" evidence="7">
    <location>
        <begin position="165"/>
        <end position="181"/>
    </location>
</feature>
<evidence type="ECO:0000313" key="10">
    <source>
        <dbReference type="Proteomes" id="UP000049828"/>
    </source>
</evidence>
<feature type="transmembrane region" description="Helical" evidence="7">
    <location>
        <begin position="126"/>
        <end position="144"/>
    </location>
</feature>
<dbReference type="RefSeq" id="WP_197279120.1">
    <property type="nucleotide sequence ID" value="NZ_CVRS01000026.1"/>
</dbReference>
<dbReference type="PANTHER" id="PTHR30151">
    <property type="entry name" value="ALKANE SULFONATE ABC TRANSPORTER-RELATED, MEMBRANE SUBUNIT"/>
    <property type="match status" value="1"/>
</dbReference>
<dbReference type="InterPro" id="IPR035906">
    <property type="entry name" value="MetI-like_sf"/>
</dbReference>
<sequence length="257" mass="29281">MMISTTTQTRKKNKIKLWTIAFWLLLWQFASMALDKQILLASPLSVGRCLLSLVRTFSFWESIWFSLERIALGFFCAAAGGVLLSALAYHVKLIRDILALPVAVLKATPVASFIVLVLIWMPSRNLSILISFIMAFPIIYTNLLEGFEHLDRELFEMAKIFRMTFWNKMYYLYFGGLFAYFRSACAIAIGMCFKAGIAAEIIGIPKGSIGEKLYNAKIYLETPDLFAWTFVIIAVSVLFEKIFQWLLSLLAHRLSVK</sequence>
<dbReference type="Proteomes" id="UP000049828">
    <property type="component" value="Unassembled WGS sequence"/>
</dbReference>
<evidence type="ECO:0000256" key="1">
    <source>
        <dbReference type="ARBA" id="ARBA00004651"/>
    </source>
</evidence>